<name>A0A8C7W6V3_ONCMY</name>
<dbReference type="Pfam" id="PF12796">
    <property type="entry name" value="Ank_2"/>
    <property type="match status" value="2"/>
</dbReference>
<evidence type="ECO:0000313" key="7">
    <source>
        <dbReference type="Proteomes" id="UP000694395"/>
    </source>
</evidence>
<dbReference type="PRINTS" id="PR01415">
    <property type="entry name" value="ANKYRIN"/>
</dbReference>
<gene>
    <name evidence="6" type="primary">ANKRD6</name>
</gene>
<evidence type="ECO:0000256" key="1">
    <source>
        <dbReference type="ARBA" id="ARBA00022737"/>
    </source>
</evidence>
<evidence type="ECO:0000256" key="2">
    <source>
        <dbReference type="ARBA" id="ARBA00023043"/>
    </source>
</evidence>
<feature type="repeat" description="ANK" evidence="3">
    <location>
        <begin position="142"/>
        <end position="174"/>
    </location>
</feature>
<feature type="compositionally biased region" description="Basic residues" evidence="5">
    <location>
        <begin position="329"/>
        <end position="341"/>
    </location>
</feature>
<dbReference type="InterPro" id="IPR036770">
    <property type="entry name" value="Ankyrin_rpt-contain_sf"/>
</dbReference>
<feature type="repeat" description="ANK" evidence="3">
    <location>
        <begin position="43"/>
        <end position="75"/>
    </location>
</feature>
<feature type="compositionally biased region" description="Low complexity" evidence="5">
    <location>
        <begin position="576"/>
        <end position="591"/>
    </location>
</feature>
<dbReference type="AlphaFoldDB" id="A0A8C7W6V3"/>
<accession>A0A8C7W6V3</accession>
<protein>
    <submittedName>
        <fullName evidence="6">Ankyrin repeat domain 6</fullName>
    </submittedName>
</protein>
<feature type="coiled-coil region" evidence="4">
    <location>
        <begin position="385"/>
        <end position="412"/>
    </location>
</feature>
<proteinExistence type="predicted"/>
<feature type="region of interest" description="Disordered" evidence="5">
    <location>
        <begin position="268"/>
        <end position="291"/>
    </location>
</feature>
<evidence type="ECO:0000256" key="5">
    <source>
        <dbReference type="SAM" id="MobiDB-lite"/>
    </source>
</evidence>
<dbReference type="PROSITE" id="PS50297">
    <property type="entry name" value="ANK_REP_REGION"/>
    <property type="match status" value="6"/>
</dbReference>
<feature type="region of interest" description="Disordered" evidence="5">
    <location>
        <begin position="325"/>
        <end position="353"/>
    </location>
</feature>
<organism evidence="6 7">
    <name type="scientific">Oncorhynchus mykiss</name>
    <name type="common">Rainbow trout</name>
    <name type="synonym">Salmo gairdneri</name>
    <dbReference type="NCBI Taxonomy" id="8022"/>
    <lineage>
        <taxon>Eukaryota</taxon>
        <taxon>Metazoa</taxon>
        <taxon>Chordata</taxon>
        <taxon>Craniata</taxon>
        <taxon>Vertebrata</taxon>
        <taxon>Euteleostomi</taxon>
        <taxon>Actinopterygii</taxon>
        <taxon>Neopterygii</taxon>
        <taxon>Teleostei</taxon>
        <taxon>Protacanthopterygii</taxon>
        <taxon>Salmoniformes</taxon>
        <taxon>Salmonidae</taxon>
        <taxon>Salmoninae</taxon>
        <taxon>Oncorhynchus</taxon>
    </lineage>
</organism>
<dbReference type="GeneTree" id="ENSGT00940000155887"/>
<keyword evidence="7" id="KW-1185">Reference proteome</keyword>
<dbReference type="FunFam" id="1.25.40.20:FF:000370">
    <property type="entry name" value="Ankyrin repeat domain-containing protein 6"/>
    <property type="match status" value="1"/>
</dbReference>
<dbReference type="SMART" id="SM00248">
    <property type="entry name" value="ANK"/>
    <property type="match status" value="8"/>
</dbReference>
<dbReference type="PANTHER" id="PTHR24203">
    <property type="entry name" value="ANKYRIN REPEAT FAMILY PROTEIN"/>
    <property type="match status" value="1"/>
</dbReference>
<dbReference type="Pfam" id="PF00023">
    <property type="entry name" value="Ank"/>
    <property type="match status" value="2"/>
</dbReference>
<evidence type="ECO:0000256" key="3">
    <source>
        <dbReference type="PROSITE-ProRule" id="PRU00023"/>
    </source>
</evidence>
<sequence>MSQQDEAAVLALSERLLVASHKGQADNVVQLINKGAKVAVTKYGRSPLHLASYKGHIEVLRILLKAGCDLDIQDDGEQTALHRAAVVGNSDVISALIQEGCALDRQDKDGNTALHEVSWHGFSQSVKLLVKAGANVHAKNKAGNTALHLACQNGHAQSSKVLLLGGSRPDSKNHVGDTCLHVAARYNHVSMLRILLGAFCSVAEKNQAGDTPLHVAAALNHKKTVRLLLEAGTDSSIRNNAGQTALDQAREHNNPDVALLLTKAPQVSRSVRKRRDKLKADRRAQSVPRDDMLPRKVQLQYSSSSYSYCLCVCAVVPLQPSLSEPLRRRENKHGEKRRGKLRGSSPQPPLPPHNYKAYQLYTLYRGKDGKVMQAPINGCRCEPLINKLENQLEATKEEMKTEIHTVQDLMNNKMGQLDRKNKHQIRALDKMTVERVSAERTECQHRINQRAMQERQEGEKRQASVVNELKNWCMAKLQNIEVRLAGDPCNTKLRRSSSMSEGLCEVDPGGLTVLPAGGSGDSAQCLQAEISSPTTAKFLSQSPQVVRPKERLLGATEHRRPYQELQDVVLLELGPSSRSSRSNNNRASSLSPATERHRSNGGESSFAQERENMHALEVTQYFFEAVSTQMEHWYERKIQEARWQADQRAQADRAALLERITYLEDELRMLRTNRHDDS</sequence>
<reference evidence="6" key="1">
    <citation type="submission" date="2020-07" db="EMBL/GenBank/DDBJ databases">
        <title>A long reads based de novo assembly of the rainbow trout Arlee double haploid line genome.</title>
        <authorList>
            <person name="Gao G."/>
            <person name="Palti Y."/>
        </authorList>
    </citation>
    <scope>NUCLEOTIDE SEQUENCE [LARGE SCALE GENOMIC DNA]</scope>
</reference>
<dbReference type="FunFam" id="1.25.40.20:FF:000273">
    <property type="entry name" value="Ankyrin repeat domain-containing protein 6"/>
    <property type="match status" value="1"/>
</dbReference>
<dbReference type="PROSITE" id="PS50088">
    <property type="entry name" value="ANK_REPEAT"/>
    <property type="match status" value="6"/>
</dbReference>
<keyword evidence="1" id="KW-0677">Repeat</keyword>
<keyword evidence="2 3" id="KW-0040">ANK repeat</keyword>
<dbReference type="InterPro" id="IPR002110">
    <property type="entry name" value="Ankyrin_rpt"/>
</dbReference>
<evidence type="ECO:0000256" key="4">
    <source>
        <dbReference type="SAM" id="Coils"/>
    </source>
</evidence>
<dbReference type="PANTHER" id="PTHR24203:SF45">
    <property type="entry name" value="ANKYRIN REPEAT DOMAIN 6"/>
    <property type="match status" value="1"/>
</dbReference>
<feature type="repeat" description="ANK" evidence="3">
    <location>
        <begin position="208"/>
        <end position="240"/>
    </location>
</feature>
<feature type="repeat" description="ANK" evidence="3">
    <location>
        <begin position="76"/>
        <end position="108"/>
    </location>
</feature>
<keyword evidence="4" id="KW-0175">Coiled coil</keyword>
<dbReference type="SUPFAM" id="SSF48403">
    <property type="entry name" value="Ankyrin repeat"/>
    <property type="match status" value="1"/>
</dbReference>
<feature type="region of interest" description="Disordered" evidence="5">
    <location>
        <begin position="573"/>
        <end position="607"/>
    </location>
</feature>
<dbReference type="Gene3D" id="1.25.40.20">
    <property type="entry name" value="Ankyrin repeat-containing domain"/>
    <property type="match status" value="3"/>
</dbReference>
<feature type="compositionally biased region" description="Basic and acidic residues" evidence="5">
    <location>
        <begin position="278"/>
        <end position="291"/>
    </location>
</feature>
<feature type="repeat" description="ANK" evidence="3">
    <location>
        <begin position="175"/>
        <end position="207"/>
    </location>
</feature>
<reference evidence="6" key="3">
    <citation type="submission" date="2025-09" db="UniProtKB">
        <authorList>
            <consortium name="Ensembl"/>
        </authorList>
    </citation>
    <scope>IDENTIFICATION</scope>
</reference>
<dbReference type="Proteomes" id="UP000694395">
    <property type="component" value="Chromosome 8"/>
</dbReference>
<feature type="repeat" description="ANK" evidence="3">
    <location>
        <begin position="109"/>
        <end position="141"/>
    </location>
</feature>
<evidence type="ECO:0000313" key="6">
    <source>
        <dbReference type="Ensembl" id="ENSOMYP00000073317.2"/>
    </source>
</evidence>
<reference evidence="6" key="2">
    <citation type="submission" date="2025-08" db="UniProtKB">
        <authorList>
            <consortium name="Ensembl"/>
        </authorList>
    </citation>
    <scope>IDENTIFICATION</scope>
</reference>
<dbReference type="Ensembl" id="ENSOMYT00000079844.2">
    <property type="protein sequence ID" value="ENSOMYP00000073317.2"/>
    <property type="gene ID" value="ENSOMYG00000033879.2"/>
</dbReference>